<evidence type="ECO:0000259" key="1">
    <source>
        <dbReference type="Pfam" id="PF14280"/>
    </source>
</evidence>
<dbReference type="AlphaFoldDB" id="A0AAX3VMK2"/>
<dbReference type="Pfam" id="PF14280">
    <property type="entry name" value="DUF4365"/>
    <property type="match status" value="1"/>
</dbReference>
<dbReference type="InterPro" id="IPR025375">
    <property type="entry name" value="DUF4365"/>
</dbReference>
<reference evidence="2" key="1">
    <citation type="submission" date="2023-05" db="EMBL/GenBank/DDBJ databases">
        <title>Aeromonas salmonicida 57, complete genome.</title>
        <authorList>
            <person name="Shao L."/>
        </authorList>
    </citation>
    <scope>NUCLEOTIDE SEQUENCE</scope>
    <source>
        <strain evidence="2">57</strain>
    </source>
</reference>
<sequence length="319" mass="36147">MTLIINNYFTEREGVMVVERVVNQMRCIWRETPSADVGIDGQIEYVDLNGNCTGHVVAVQVKSGASYIKKVEGGISFTPTERHASYWERFPLPVLVVIHDPATGNSYWADVRRHLRSDQNKNKTIVIPEGQVLNFANRDLLFESCGAFGIPPMTELEVVKNLIEQKNKNAIFHLSYFDIFSNGLTDIGRKLFFSLDFCMDIAEAKLAKANSPLGVGMGYQEHLFIDKYIDFITAQSLVVIDYCDYLIDRDERQMSPTMLMPLTARGRAVRDLLRKLGQSAPSCSLTENPVEMQKMPPYYLRLEANLALAEILEERLTHA</sequence>
<accession>A0AAX3VMK2</accession>
<name>A0AAX3VMK2_AERSA</name>
<gene>
    <name evidence="2" type="ORF">QLQ87_10965</name>
</gene>
<dbReference type="EMBL" id="CP124841">
    <property type="protein sequence ID" value="WHF34759.1"/>
    <property type="molecule type" value="Genomic_DNA"/>
</dbReference>
<dbReference type="Proteomes" id="UP001239426">
    <property type="component" value="Chromosome"/>
</dbReference>
<dbReference type="RefSeq" id="WP_282683187.1">
    <property type="nucleotide sequence ID" value="NZ_CP124841.1"/>
</dbReference>
<proteinExistence type="predicted"/>
<evidence type="ECO:0000313" key="3">
    <source>
        <dbReference type="Proteomes" id="UP001239426"/>
    </source>
</evidence>
<organism evidence="2 3">
    <name type="scientific">Aeromonas salmonicida</name>
    <dbReference type="NCBI Taxonomy" id="645"/>
    <lineage>
        <taxon>Bacteria</taxon>
        <taxon>Pseudomonadati</taxon>
        <taxon>Pseudomonadota</taxon>
        <taxon>Gammaproteobacteria</taxon>
        <taxon>Aeromonadales</taxon>
        <taxon>Aeromonadaceae</taxon>
        <taxon>Aeromonas</taxon>
    </lineage>
</organism>
<feature type="domain" description="DUF4365" evidence="1">
    <location>
        <begin position="11"/>
        <end position="135"/>
    </location>
</feature>
<evidence type="ECO:0000313" key="2">
    <source>
        <dbReference type="EMBL" id="WHF34759.1"/>
    </source>
</evidence>
<protein>
    <submittedName>
        <fullName evidence="2">DUF4365 domain-containing protein</fullName>
    </submittedName>
</protein>